<evidence type="ECO:0000256" key="3">
    <source>
        <dbReference type="ARBA" id="ARBA00022692"/>
    </source>
</evidence>
<protein>
    <submittedName>
        <fullName evidence="7">Vacuolar protein sorting 55</fullName>
    </submittedName>
</protein>
<comment type="subcellular location">
    <subcellularLocation>
        <location evidence="1">Membrane</location>
        <topology evidence="1">Multi-pass membrane protein</topology>
    </subcellularLocation>
</comment>
<reference evidence="8" key="2">
    <citation type="journal article" date="2016" name="Sci. Rep.">
        <title>Dictyocaulus viviparus genome, variome and transcriptome elucidate lungworm biology and support future intervention.</title>
        <authorList>
            <person name="McNulty S.N."/>
            <person name="Strube C."/>
            <person name="Rosa B.A."/>
            <person name="Martin J.C."/>
            <person name="Tyagi R."/>
            <person name="Choi Y.J."/>
            <person name="Wang Q."/>
            <person name="Hallsworth Pepin K."/>
            <person name="Zhang X."/>
            <person name="Ozersky P."/>
            <person name="Wilson R.K."/>
            <person name="Sternberg P.W."/>
            <person name="Gasser R.B."/>
            <person name="Mitreva M."/>
        </authorList>
    </citation>
    <scope>NUCLEOTIDE SEQUENCE [LARGE SCALE GENOMIC DNA]</scope>
    <source>
        <strain evidence="8">HannoverDv2000</strain>
    </source>
</reference>
<gene>
    <name evidence="7" type="ORF">DICVIV_03197</name>
</gene>
<dbReference type="PANTHER" id="PTHR12050:SF0">
    <property type="entry name" value="RH04491P"/>
    <property type="match status" value="1"/>
</dbReference>
<evidence type="ECO:0000256" key="1">
    <source>
        <dbReference type="ARBA" id="ARBA00004141"/>
    </source>
</evidence>
<dbReference type="STRING" id="29172.A0A0D8Y3D7"/>
<evidence type="ECO:0000256" key="5">
    <source>
        <dbReference type="ARBA" id="ARBA00023136"/>
    </source>
</evidence>
<dbReference type="Proteomes" id="UP000053766">
    <property type="component" value="Unassembled WGS sequence"/>
</dbReference>
<name>A0A0D8Y3D7_DICVI</name>
<evidence type="ECO:0000313" key="7">
    <source>
        <dbReference type="EMBL" id="KJH50677.1"/>
    </source>
</evidence>
<organism evidence="7 8">
    <name type="scientific">Dictyocaulus viviparus</name>
    <name type="common">Bovine lungworm</name>
    <dbReference type="NCBI Taxonomy" id="29172"/>
    <lineage>
        <taxon>Eukaryota</taxon>
        <taxon>Metazoa</taxon>
        <taxon>Ecdysozoa</taxon>
        <taxon>Nematoda</taxon>
        <taxon>Chromadorea</taxon>
        <taxon>Rhabditida</taxon>
        <taxon>Rhabditina</taxon>
        <taxon>Rhabditomorpha</taxon>
        <taxon>Strongyloidea</taxon>
        <taxon>Metastrongylidae</taxon>
        <taxon>Dictyocaulus</taxon>
    </lineage>
</organism>
<dbReference type="PANTHER" id="PTHR12050">
    <property type="entry name" value="LEPTIN RECEPTOR-RELATED"/>
    <property type="match status" value="1"/>
</dbReference>
<dbReference type="GO" id="GO:0005768">
    <property type="term" value="C:endosome"/>
    <property type="evidence" value="ECO:0007669"/>
    <property type="project" value="TreeGrafter"/>
</dbReference>
<keyword evidence="8" id="KW-1185">Reference proteome</keyword>
<keyword evidence="5 6" id="KW-0472">Membrane</keyword>
<keyword evidence="4 6" id="KW-1133">Transmembrane helix</keyword>
<dbReference type="Pfam" id="PF04133">
    <property type="entry name" value="Vps55"/>
    <property type="match status" value="1"/>
</dbReference>
<proteinExistence type="inferred from homology"/>
<reference evidence="7 8" key="1">
    <citation type="submission" date="2013-11" db="EMBL/GenBank/DDBJ databases">
        <title>Draft genome of the bovine lungworm Dictyocaulus viviparus.</title>
        <authorList>
            <person name="Mitreva M."/>
        </authorList>
    </citation>
    <scope>NUCLEOTIDE SEQUENCE [LARGE SCALE GENOMIC DNA]</scope>
    <source>
        <strain evidence="7 8">HannoverDv2000</strain>
    </source>
</reference>
<comment type="similarity">
    <text evidence="2">Belongs to the OB-RGRP/VPS55 family.</text>
</comment>
<dbReference type="GO" id="GO:0016020">
    <property type="term" value="C:membrane"/>
    <property type="evidence" value="ECO:0007669"/>
    <property type="project" value="UniProtKB-SubCell"/>
</dbReference>
<dbReference type="AlphaFoldDB" id="A0A0D8Y3D7"/>
<dbReference type="PROSITE" id="PS51257">
    <property type="entry name" value="PROKAR_LIPOPROTEIN"/>
    <property type="match status" value="1"/>
</dbReference>
<dbReference type="GO" id="GO:0032511">
    <property type="term" value="P:late endosome to vacuole transport via multivesicular body sorting pathway"/>
    <property type="evidence" value="ECO:0007669"/>
    <property type="project" value="TreeGrafter"/>
</dbReference>
<accession>A0A0D8Y3D7</accession>
<evidence type="ECO:0000256" key="4">
    <source>
        <dbReference type="ARBA" id="ARBA00022989"/>
    </source>
</evidence>
<feature type="transmembrane region" description="Helical" evidence="6">
    <location>
        <begin position="75"/>
        <end position="94"/>
    </location>
</feature>
<feature type="transmembrane region" description="Helical" evidence="6">
    <location>
        <begin position="44"/>
        <end position="63"/>
    </location>
</feature>
<dbReference type="EMBL" id="KN716200">
    <property type="protein sequence ID" value="KJH50677.1"/>
    <property type="molecule type" value="Genomic_DNA"/>
</dbReference>
<dbReference type="OrthoDB" id="14246at2759"/>
<evidence type="ECO:0000313" key="8">
    <source>
        <dbReference type="Proteomes" id="UP000053766"/>
    </source>
</evidence>
<evidence type="ECO:0000256" key="6">
    <source>
        <dbReference type="SAM" id="Phobius"/>
    </source>
</evidence>
<dbReference type="InterPro" id="IPR007262">
    <property type="entry name" value="Vps55/LEPROT"/>
</dbReference>
<evidence type="ECO:0000256" key="2">
    <source>
        <dbReference type="ARBA" id="ARBA00005645"/>
    </source>
</evidence>
<sequence length="137" mass="14578">MGGVRAVAALAFAGVLGLTLLVLGCGLPMFGVLSRVSSSHFRNWSPMFVVAFYVLAPVPLMIARHFQQDMTGTSACVELALFITTAIVVSAFALPTVLAHAGTNFCHLPTLISVIALLNKTYMESFFNVLSTDINQG</sequence>
<keyword evidence="3 6" id="KW-0812">Transmembrane</keyword>